<dbReference type="EMBL" id="OZ034814">
    <property type="protein sequence ID" value="CAL1359002.1"/>
    <property type="molecule type" value="Genomic_DNA"/>
</dbReference>
<evidence type="ECO:0000313" key="2">
    <source>
        <dbReference type="Proteomes" id="UP001497516"/>
    </source>
</evidence>
<accession>A0AAV2CRH5</accession>
<evidence type="ECO:0008006" key="3">
    <source>
        <dbReference type="Google" id="ProtNLM"/>
    </source>
</evidence>
<organism evidence="1 2">
    <name type="scientific">Linum trigynum</name>
    <dbReference type="NCBI Taxonomy" id="586398"/>
    <lineage>
        <taxon>Eukaryota</taxon>
        <taxon>Viridiplantae</taxon>
        <taxon>Streptophyta</taxon>
        <taxon>Embryophyta</taxon>
        <taxon>Tracheophyta</taxon>
        <taxon>Spermatophyta</taxon>
        <taxon>Magnoliopsida</taxon>
        <taxon>eudicotyledons</taxon>
        <taxon>Gunneridae</taxon>
        <taxon>Pentapetalae</taxon>
        <taxon>rosids</taxon>
        <taxon>fabids</taxon>
        <taxon>Malpighiales</taxon>
        <taxon>Linaceae</taxon>
        <taxon>Linum</taxon>
    </lineage>
</organism>
<reference evidence="1 2" key="1">
    <citation type="submission" date="2024-04" db="EMBL/GenBank/DDBJ databases">
        <authorList>
            <person name="Fracassetti M."/>
        </authorList>
    </citation>
    <scope>NUCLEOTIDE SEQUENCE [LARGE SCALE GENOMIC DNA]</scope>
</reference>
<dbReference type="AlphaFoldDB" id="A0AAV2CRH5"/>
<evidence type="ECO:0000313" key="1">
    <source>
        <dbReference type="EMBL" id="CAL1359002.1"/>
    </source>
</evidence>
<keyword evidence="2" id="KW-1185">Reference proteome</keyword>
<proteinExistence type="predicted"/>
<dbReference type="Proteomes" id="UP001497516">
    <property type="component" value="Chromosome 10"/>
</dbReference>
<gene>
    <name evidence="1" type="ORF">LTRI10_LOCUS6521</name>
</gene>
<sequence length="67" mass="7177">MLIASRLWRKGVSFCSLLFSSSFCLPIMGIAKTAVESMEIGKQRTTGALYEGDHQSVCDGCGLGFGN</sequence>
<protein>
    <recommendedName>
        <fullName evidence="3">Secreted protein</fullName>
    </recommendedName>
</protein>
<name>A0AAV2CRH5_9ROSI</name>